<organism evidence="11 12">
    <name type="scientific">Microbacterium arthrosphaerae</name>
    <dbReference type="NCBI Taxonomy" id="792652"/>
    <lineage>
        <taxon>Bacteria</taxon>
        <taxon>Bacillati</taxon>
        <taxon>Actinomycetota</taxon>
        <taxon>Actinomycetes</taxon>
        <taxon>Micrococcales</taxon>
        <taxon>Microbacteriaceae</taxon>
        <taxon>Microbacterium</taxon>
    </lineage>
</organism>
<comment type="similarity">
    <text evidence="2 7">Belongs to the acyl-CoA dehydrogenase family.</text>
</comment>
<keyword evidence="6 7" id="KW-0560">Oxidoreductase</keyword>
<dbReference type="InterPro" id="IPR009075">
    <property type="entry name" value="AcylCo_DH/oxidase_C"/>
</dbReference>
<dbReference type="Proteomes" id="UP001283109">
    <property type="component" value="Unassembled WGS sequence"/>
</dbReference>
<dbReference type="RefSeq" id="WP_318354944.1">
    <property type="nucleotide sequence ID" value="NZ_JAWQEV010000008.1"/>
</dbReference>
<reference evidence="11 12" key="1">
    <citation type="submission" date="2023-11" db="EMBL/GenBank/DDBJ databases">
        <title>Draft genome sequence of Microbacterium arthrosphaerae JCM 30492.</title>
        <authorList>
            <person name="Zhang G."/>
            <person name="Ding Y."/>
        </authorList>
    </citation>
    <scope>NUCLEOTIDE SEQUENCE [LARGE SCALE GENOMIC DNA]</scope>
    <source>
        <strain evidence="11 12">JCM 30492</strain>
    </source>
</reference>
<dbReference type="InterPro" id="IPR052033">
    <property type="entry name" value="Glutaryl-CoA_DH_mitochondrial"/>
</dbReference>
<dbReference type="SUPFAM" id="SSF47203">
    <property type="entry name" value="Acyl-CoA dehydrogenase C-terminal domain-like"/>
    <property type="match status" value="1"/>
</dbReference>
<evidence type="ECO:0000256" key="5">
    <source>
        <dbReference type="ARBA" id="ARBA00022946"/>
    </source>
</evidence>
<feature type="domain" description="Acyl-CoA oxidase/dehydrogenase middle" evidence="9">
    <location>
        <begin position="147"/>
        <end position="246"/>
    </location>
</feature>
<gene>
    <name evidence="11" type="ORF">R8Z58_16850</name>
</gene>
<dbReference type="PANTHER" id="PTHR42807">
    <property type="entry name" value="GLUTARYL-COA DEHYDROGENASE, MITOCHONDRIAL"/>
    <property type="match status" value="1"/>
</dbReference>
<keyword evidence="3 7" id="KW-0285">Flavoprotein</keyword>
<sequence length="412" mass="44620">MTDFQPRPGQSVAGYDVTSRRGTDYYAVFADIPEADREAWERAQAYIDEVGTRMLDAWDTGAYPLDIAMRAGELDLFNDGIVHPGLTRFSPLAAGLVNMEISRGDGSLGTVLAVQGGLALRTLALFGSDEQQARWLVPVARGEVAASFALTEPDHGSDSVSLETVARWDADAGDWVIDGAKKWIGNGASGGITFVWARIDAPEDEHHGAVRCFLVEQDTPGYTGTVIAGKASLRGIHQAHIALDGVRVPADAVLPGTKTFKDASTVLYSTRSGVAWSALGHATACYEAALAYAQQRVQFGKPLARFQMVQERLAQMLEELTAMQLYCRWMADLEERGELRPTQASLAKYHNTRAARRIASVARDLLGGNGILLEYGVMQHMADIEAIHTYEGTESIQALLIGRDITGMSAFA</sequence>
<keyword evidence="12" id="KW-1185">Reference proteome</keyword>
<dbReference type="Gene3D" id="1.20.140.10">
    <property type="entry name" value="Butyryl-CoA Dehydrogenase, subunit A, domain 3"/>
    <property type="match status" value="1"/>
</dbReference>
<dbReference type="InterPro" id="IPR046373">
    <property type="entry name" value="Acyl-CoA_Oxase/DH_mid-dom_sf"/>
</dbReference>
<dbReference type="InterPro" id="IPR006091">
    <property type="entry name" value="Acyl-CoA_Oxase/DH_mid-dom"/>
</dbReference>
<dbReference type="InterPro" id="IPR036250">
    <property type="entry name" value="AcylCo_DH-like_C"/>
</dbReference>
<evidence type="ECO:0000256" key="1">
    <source>
        <dbReference type="ARBA" id="ARBA00001974"/>
    </source>
</evidence>
<dbReference type="InterPro" id="IPR013786">
    <property type="entry name" value="AcylCoA_DH/ox_N"/>
</dbReference>
<evidence type="ECO:0000259" key="10">
    <source>
        <dbReference type="Pfam" id="PF02771"/>
    </source>
</evidence>
<name>A0ABU4H537_9MICO</name>
<keyword evidence="4 7" id="KW-0274">FAD</keyword>
<feature type="domain" description="Acyl-CoA dehydrogenase/oxidase C-terminal" evidence="8">
    <location>
        <begin position="261"/>
        <end position="405"/>
    </location>
</feature>
<protein>
    <submittedName>
        <fullName evidence="11">Acyl-CoA dehydrogenase family protein</fullName>
    </submittedName>
</protein>
<evidence type="ECO:0000256" key="2">
    <source>
        <dbReference type="ARBA" id="ARBA00009347"/>
    </source>
</evidence>
<dbReference type="SUPFAM" id="SSF56645">
    <property type="entry name" value="Acyl-CoA dehydrogenase NM domain-like"/>
    <property type="match status" value="1"/>
</dbReference>
<dbReference type="Gene3D" id="2.40.110.10">
    <property type="entry name" value="Butyryl-CoA Dehydrogenase, subunit A, domain 2"/>
    <property type="match status" value="1"/>
</dbReference>
<dbReference type="Gene3D" id="1.10.540.10">
    <property type="entry name" value="Acyl-CoA dehydrogenase/oxidase, N-terminal domain"/>
    <property type="match status" value="1"/>
</dbReference>
<feature type="domain" description="Acyl-CoA dehydrogenase/oxidase N-terminal" evidence="10">
    <location>
        <begin position="35"/>
        <end position="143"/>
    </location>
</feature>
<evidence type="ECO:0000256" key="6">
    <source>
        <dbReference type="ARBA" id="ARBA00023002"/>
    </source>
</evidence>
<comment type="cofactor">
    <cofactor evidence="1 7">
        <name>FAD</name>
        <dbReference type="ChEBI" id="CHEBI:57692"/>
    </cofactor>
</comment>
<dbReference type="Pfam" id="PF02771">
    <property type="entry name" value="Acyl-CoA_dh_N"/>
    <property type="match status" value="1"/>
</dbReference>
<evidence type="ECO:0000313" key="12">
    <source>
        <dbReference type="Proteomes" id="UP001283109"/>
    </source>
</evidence>
<proteinExistence type="inferred from homology"/>
<dbReference type="EMBL" id="JAWQEV010000008">
    <property type="protein sequence ID" value="MDW4574449.1"/>
    <property type="molecule type" value="Genomic_DNA"/>
</dbReference>
<dbReference type="Pfam" id="PF00441">
    <property type="entry name" value="Acyl-CoA_dh_1"/>
    <property type="match status" value="1"/>
</dbReference>
<dbReference type="InterPro" id="IPR009100">
    <property type="entry name" value="AcylCoA_DH/oxidase_NM_dom_sf"/>
</dbReference>
<evidence type="ECO:0000256" key="3">
    <source>
        <dbReference type="ARBA" id="ARBA00022630"/>
    </source>
</evidence>
<dbReference type="Pfam" id="PF02770">
    <property type="entry name" value="Acyl-CoA_dh_M"/>
    <property type="match status" value="1"/>
</dbReference>
<evidence type="ECO:0000259" key="8">
    <source>
        <dbReference type="Pfam" id="PF00441"/>
    </source>
</evidence>
<dbReference type="PANTHER" id="PTHR42807:SF1">
    <property type="entry name" value="GLUTARYL-COA DEHYDROGENASE, MITOCHONDRIAL"/>
    <property type="match status" value="1"/>
</dbReference>
<keyword evidence="5" id="KW-0809">Transit peptide</keyword>
<comment type="caution">
    <text evidence="11">The sequence shown here is derived from an EMBL/GenBank/DDBJ whole genome shotgun (WGS) entry which is preliminary data.</text>
</comment>
<evidence type="ECO:0000256" key="4">
    <source>
        <dbReference type="ARBA" id="ARBA00022827"/>
    </source>
</evidence>
<dbReference type="InterPro" id="IPR037069">
    <property type="entry name" value="AcylCoA_DH/ox_N_sf"/>
</dbReference>
<evidence type="ECO:0000313" key="11">
    <source>
        <dbReference type="EMBL" id="MDW4574449.1"/>
    </source>
</evidence>
<evidence type="ECO:0000256" key="7">
    <source>
        <dbReference type="RuleBase" id="RU362125"/>
    </source>
</evidence>
<evidence type="ECO:0000259" key="9">
    <source>
        <dbReference type="Pfam" id="PF02770"/>
    </source>
</evidence>
<accession>A0ABU4H537</accession>